<dbReference type="EMBL" id="BQNB010017697">
    <property type="protein sequence ID" value="GJT66241.1"/>
    <property type="molecule type" value="Genomic_DNA"/>
</dbReference>
<sequence length="169" mass="18921">MGSCNSRHAPINTESNDDGDPVFGPKLYRSLAGSLRYLTFTRPDISYAAQQICLCMHDHREPHFSAVKRILSAEAKGHGDANAIAETCWLRNLLRELHIPLSSATLVYCDNVRVLHVPLRYQYAYIFTKGLPSALFEEFRTILSVRSPPAKLRESVSCMIIAQELDGNA</sequence>
<name>A0ABQ5FSD5_9ASTR</name>
<dbReference type="PANTHER" id="PTHR11439:SF524">
    <property type="entry name" value="RNA-DIRECTED DNA POLYMERASE, PROTEIN KINASE RLK-PELLE-DLSV FAMILY"/>
    <property type="match status" value="1"/>
</dbReference>
<accession>A0ABQ5FSD5</accession>
<keyword evidence="2" id="KW-1185">Reference proteome</keyword>
<protein>
    <submittedName>
        <fullName evidence="1">Ribonuclease H-like domain-containing protein</fullName>
    </submittedName>
</protein>
<reference evidence="1" key="1">
    <citation type="journal article" date="2022" name="Int. J. Mol. Sci.">
        <title>Draft Genome of Tanacetum Coccineum: Genomic Comparison of Closely Related Tanacetum-Family Plants.</title>
        <authorList>
            <person name="Yamashiro T."/>
            <person name="Shiraishi A."/>
            <person name="Nakayama K."/>
            <person name="Satake H."/>
        </authorList>
    </citation>
    <scope>NUCLEOTIDE SEQUENCE</scope>
</reference>
<proteinExistence type="predicted"/>
<dbReference type="Proteomes" id="UP001151760">
    <property type="component" value="Unassembled WGS sequence"/>
</dbReference>
<comment type="caution">
    <text evidence="1">The sequence shown here is derived from an EMBL/GenBank/DDBJ whole genome shotgun (WGS) entry which is preliminary data.</text>
</comment>
<organism evidence="1 2">
    <name type="scientific">Tanacetum coccineum</name>
    <dbReference type="NCBI Taxonomy" id="301880"/>
    <lineage>
        <taxon>Eukaryota</taxon>
        <taxon>Viridiplantae</taxon>
        <taxon>Streptophyta</taxon>
        <taxon>Embryophyta</taxon>
        <taxon>Tracheophyta</taxon>
        <taxon>Spermatophyta</taxon>
        <taxon>Magnoliopsida</taxon>
        <taxon>eudicotyledons</taxon>
        <taxon>Gunneridae</taxon>
        <taxon>Pentapetalae</taxon>
        <taxon>asterids</taxon>
        <taxon>campanulids</taxon>
        <taxon>Asterales</taxon>
        <taxon>Asteraceae</taxon>
        <taxon>Asteroideae</taxon>
        <taxon>Anthemideae</taxon>
        <taxon>Anthemidinae</taxon>
        <taxon>Tanacetum</taxon>
    </lineage>
</organism>
<evidence type="ECO:0000313" key="2">
    <source>
        <dbReference type="Proteomes" id="UP001151760"/>
    </source>
</evidence>
<reference evidence="1" key="2">
    <citation type="submission" date="2022-01" db="EMBL/GenBank/DDBJ databases">
        <authorList>
            <person name="Yamashiro T."/>
            <person name="Shiraishi A."/>
            <person name="Satake H."/>
            <person name="Nakayama K."/>
        </authorList>
    </citation>
    <scope>NUCLEOTIDE SEQUENCE</scope>
</reference>
<gene>
    <name evidence="1" type="ORF">Tco_1017721</name>
</gene>
<evidence type="ECO:0000313" key="1">
    <source>
        <dbReference type="EMBL" id="GJT66241.1"/>
    </source>
</evidence>
<dbReference type="PANTHER" id="PTHR11439">
    <property type="entry name" value="GAG-POL-RELATED RETROTRANSPOSON"/>
    <property type="match status" value="1"/>
</dbReference>